<organism evidence="3 4">
    <name type="scientific">Campylobacter portucalensis</name>
    <dbReference type="NCBI Taxonomy" id="2608384"/>
    <lineage>
        <taxon>Bacteria</taxon>
        <taxon>Pseudomonadati</taxon>
        <taxon>Campylobacterota</taxon>
        <taxon>Epsilonproteobacteria</taxon>
        <taxon>Campylobacterales</taxon>
        <taxon>Campylobacteraceae</taxon>
        <taxon>Campylobacter</taxon>
    </lineage>
</organism>
<sequence length="508" mass="58349">MINKNIFFIQEEKNYSDFEKQALEFSEFLNINNIKELSLNLDNIYNFFVCFFGCMHANVKSYLNNNISFVVDDKNLKTMKASCGQNSLNFNENYEFYLKTSGSSGEPKLIKKSIKQMLLEAVCLQEFLNLKNPTFFSSVSHLNMFGLTFKVFLPLISGGKIHSFLLNYPEIMQDIDFSNGVFITSPTVLNILSQKSELKNLKDLICSITAGSKLKDSVMLNLKTIFNMNVIEIYGSTETGVIARNLDNQFYAFKGVDLKISQDDRLLINSPWCDNFLSSDMANLDGDKITLLGRYDRIVKLNDMRFSLDGAENLLKTHDFVNDAKCELLEGNNRISALISLSDKGKIAYLKGGKKRVSNELKSYTKDKFKTNIRYFKITSKIALNSNGKFTKKDFLNEYNKVKKPELKEIEQDGLFEIFTSEDLFFYEGHFNTFPITPGFIELGFVYEALRMKKIDILKIKSIENIKFTAILRPMQKVFLSLKDGENLVNFEIFDDEKIYASGRMRFG</sequence>
<dbReference type="AlphaFoldDB" id="A0A6L5WM03"/>
<keyword evidence="4" id="KW-1185">Reference proteome</keyword>
<dbReference type="PANTHER" id="PTHR45398">
    <property type="match status" value="1"/>
</dbReference>
<protein>
    <submittedName>
        <fullName evidence="3">Acyl-CoA synthetase</fullName>
    </submittedName>
</protein>
<dbReference type="InterPro" id="IPR042099">
    <property type="entry name" value="ANL_N_sf"/>
</dbReference>
<name>A0A6L5WM03_9BACT</name>
<evidence type="ECO:0000313" key="3">
    <source>
        <dbReference type="EMBL" id="MSN96711.1"/>
    </source>
</evidence>
<dbReference type="PANTHER" id="PTHR45398:SF1">
    <property type="entry name" value="ENZYME, PUTATIVE (JCVI)-RELATED"/>
    <property type="match status" value="1"/>
</dbReference>
<accession>A0A6L5WM03</accession>
<evidence type="ECO:0000259" key="1">
    <source>
        <dbReference type="Pfam" id="PF00501"/>
    </source>
</evidence>
<dbReference type="RefSeq" id="WP_154570977.1">
    <property type="nucleotide sequence ID" value="NZ_VWSJ01000023.1"/>
</dbReference>
<dbReference type="Pfam" id="PF22818">
    <property type="entry name" value="ApeI-like"/>
    <property type="match status" value="1"/>
</dbReference>
<dbReference type="Gene3D" id="3.10.129.10">
    <property type="entry name" value="Hotdog Thioesterase"/>
    <property type="match status" value="1"/>
</dbReference>
<gene>
    <name evidence="3" type="ORF">F1B92_05975</name>
</gene>
<evidence type="ECO:0000259" key="2">
    <source>
        <dbReference type="Pfam" id="PF22818"/>
    </source>
</evidence>
<dbReference type="SUPFAM" id="SSF56801">
    <property type="entry name" value="Acetyl-CoA synthetase-like"/>
    <property type="match status" value="1"/>
</dbReference>
<dbReference type="Pfam" id="PF00501">
    <property type="entry name" value="AMP-binding"/>
    <property type="match status" value="1"/>
</dbReference>
<proteinExistence type="predicted"/>
<reference evidence="3 4" key="2">
    <citation type="submission" date="2020-03" db="EMBL/GenBank/DDBJ databases">
        <title>Campylobacter portucalensis sp. nov., a new species of Campylobacter isolated from the reproductive tract of bulls.</title>
        <authorList>
            <person name="Silva M.F."/>
            <person name="Pereira G."/>
            <person name="Carneiro C."/>
            <person name="Hemphill A."/>
            <person name="Mateus L."/>
            <person name="Lopes-Da-Costa L."/>
            <person name="Silva E."/>
        </authorList>
    </citation>
    <scope>NUCLEOTIDE SEQUENCE [LARGE SCALE GENOMIC DNA]</scope>
    <source>
        <strain evidence="3 4">FMV-PI01</strain>
    </source>
</reference>
<feature type="domain" description="AMP-dependent synthetase/ligase" evidence="1">
    <location>
        <begin position="100"/>
        <end position="245"/>
    </location>
</feature>
<comment type="caution">
    <text evidence="3">The sequence shown here is derived from an EMBL/GenBank/DDBJ whole genome shotgun (WGS) entry which is preliminary data.</text>
</comment>
<reference evidence="3 4" key="1">
    <citation type="submission" date="2019-09" db="EMBL/GenBank/DDBJ databases">
        <authorList>
            <person name="Silva M."/>
            <person name="Pereira G."/>
            <person name="Lopes-Da-Costa L."/>
            <person name="Silva E."/>
        </authorList>
    </citation>
    <scope>NUCLEOTIDE SEQUENCE [LARGE SCALE GENOMIC DNA]</scope>
    <source>
        <strain evidence="3 4">FMV-PI01</strain>
    </source>
</reference>
<evidence type="ECO:0000313" key="4">
    <source>
        <dbReference type="Proteomes" id="UP000476338"/>
    </source>
</evidence>
<dbReference type="Proteomes" id="UP000476338">
    <property type="component" value="Unassembled WGS sequence"/>
</dbReference>
<dbReference type="Gene3D" id="3.40.50.12780">
    <property type="entry name" value="N-terminal domain of ligase-like"/>
    <property type="match status" value="1"/>
</dbReference>
<dbReference type="InterPro" id="IPR000873">
    <property type="entry name" value="AMP-dep_synth/lig_dom"/>
</dbReference>
<dbReference type="EMBL" id="VWSJ01000023">
    <property type="protein sequence ID" value="MSN96711.1"/>
    <property type="molecule type" value="Genomic_DNA"/>
</dbReference>
<feature type="domain" description="ApeI dehydratase-like" evidence="2">
    <location>
        <begin position="412"/>
        <end position="504"/>
    </location>
</feature>
<dbReference type="InterPro" id="IPR054545">
    <property type="entry name" value="ApeI-like"/>
</dbReference>